<reference evidence="2 3" key="1">
    <citation type="submission" date="2021-03" db="EMBL/GenBank/DDBJ databases">
        <title>Enterococcal diversity collection.</title>
        <authorList>
            <person name="Gilmore M.S."/>
            <person name="Schwartzman J."/>
            <person name="Van Tyne D."/>
            <person name="Martin M."/>
            <person name="Earl A.M."/>
            <person name="Manson A.L."/>
            <person name="Straub T."/>
            <person name="Salamzade R."/>
            <person name="Saavedra J."/>
            <person name="Lebreton F."/>
            <person name="Prichula J."/>
            <person name="Schaufler K."/>
            <person name="Gaca A."/>
            <person name="Sgardioli B."/>
            <person name="Wagenaar J."/>
            <person name="Strong T."/>
        </authorList>
    </citation>
    <scope>NUCLEOTIDE SEQUENCE [LARGE SCALE GENOMIC DNA]</scope>
    <source>
        <strain evidence="2 3">MJM16</strain>
    </source>
</reference>
<dbReference type="Pfam" id="PF09124">
    <property type="entry name" value="Endonuc-dimeris"/>
    <property type="match status" value="1"/>
</dbReference>
<protein>
    <recommendedName>
        <fullName evidence="1">T4 recombination endonuclease VII dimerisation domain-containing protein</fullName>
    </recommendedName>
</protein>
<dbReference type="InterPro" id="IPR036361">
    <property type="entry name" value="SAP_dom_sf"/>
</dbReference>
<comment type="caution">
    <text evidence="2">The sequence shown here is derived from an EMBL/GenBank/DDBJ whole genome shotgun (WGS) entry which is preliminary data.</text>
</comment>
<dbReference type="Gene3D" id="1.10.720.30">
    <property type="entry name" value="SAP domain"/>
    <property type="match status" value="1"/>
</dbReference>
<name>A0ABS3HBC3_9ENTE</name>
<dbReference type="EMBL" id="JAFLVR010000001">
    <property type="protein sequence ID" value="MBO0450759.1"/>
    <property type="molecule type" value="Genomic_DNA"/>
</dbReference>
<keyword evidence="3" id="KW-1185">Reference proteome</keyword>
<dbReference type="InterPro" id="IPR015208">
    <property type="entry name" value="T4_recomb_endonuclease_dimer"/>
</dbReference>
<evidence type="ECO:0000259" key="1">
    <source>
        <dbReference type="Pfam" id="PF09124"/>
    </source>
</evidence>
<feature type="domain" description="T4 recombination endonuclease VII dimerisation" evidence="1">
    <location>
        <begin position="23"/>
        <end position="64"/>
    </location>
</feature>
<organism evidence="2 3">
    <name type="scientific">Candidatus Enterococcus murrayae</name>
    <dbReference type="NCBI Taxonomy" id="2815321"/>
    <lineage>
        <taxon>Bacteria</taxon>
        <taxon>Bacillati</taxon>
        <taxon>Bacillota</taxon>
        <taxon>Bacilli</taxon>
        <taxon>Lactobacillales</taxon>
        <taxon>Enterococcaceae</taxon>
        <taxon>Enterococcus</taxon>
    </lineage>
</organism>
<proteinExistence type="predicted"/>
<gene>
    <name evidence="2" type="ORF">JZO85_00665</name>
</gene>
<dbReference type="Proteomes" id="UP000664495">
    <property type="component" value="Unassembled WGS sequence"/>
</dbReference>
<evidence type="ECO:0000313" key="2">
    <source>
        <dbReference type="EMBL" id="MBO0450759.1"/>
    </source>
</evidence>
<sequence length="75" mass="8492">MTVLLSWIFQNLELLKSLKLLQHPNEPAKKVAGFSMAMTADEMRNELDIKGVEYKSTDTKPKLLEKLLEGDSNEA</sequence>
<accession>A0ABS3HBC3</accession>
<evidence type="ECO:0000313" key="3">
    <source>
        <dbReference type="Proteomes" id="UP000664495"/>
    </source>
</evidence>